<sequence>MRSAVIFLDVDSKPARLAEFFKVARDEHQALDCIAAPYPAHTGRTLIELAGRVAEDLQGGPPVEHLALIMHGSTTGILRPGSGQGLHVSASRHPGLYTVDEFARSWAPVLADGALISLCACLCARSPAWYLREAFGSIPSSWGPVSYKAGGRRSFAGRMRDAFTKRGKSVRVRAHTVVGHVTYSPMLREFGPELGGDGVPLFELALPGIAPTLANRRRWVRLVRGQLARDWIMGVGDERVIERIRVAWPYEGSGGAVS</sequence>
<dbReference type="EMBL" id="MT143350">
    <property type="protein sequence ID" value="QJA95859.1"/>
    <property type="molecule type" value="Genomic_DNA"/>
</dbReference>
<gene>
    <name evidence="1" type="ORF">MM415B05123_0007</name>
</gene>
<reference evidence="1" key="1">
    <citation type="submission" date="2020-03" db="EMBL/GenBank/DDBJ databases">
        <title>The deep terrestrial virosphere.</title>
        <authorList>
            <person name="Holmfeldt K."/>
            <person name="Nilsson E."/>
            <person name="Simone D."/>
            <person name="Lopez-Fernandez M."/>
            <person name="Wu X."/>
            <person name="de Brujin I."/>
            <person name="Lundin D."/>
            <person name="Andersson A."/>
            <person name="Bertilsson S."/>
            <person name="Dopson M."/>
        </authorList>
    </citation>
    <scope>NUCLEOTIDE SEQUENCE</scope>
    <source>
        <strain evidence="1">MM415B05123</strain>
    </source>
</reference>
<organism evidence="1">
    <name type="scientific">viral metagenome</name>
    <dbReference type="NCBI Taxonomy" id="1070528"/>
    <lineage>
        <taxon>unclassified sequences</taxon>
        <taxon>metagenomes</taxon>
        <taxon>organismal metagenomes</taxon>
    </lineage>
</organism>
<name>A0A6M3LNH3_9ZZZZ</name>
<evidence type="ECO:0000313" key="1">
    <source>
        <dbReference type="EMBL" id="QJA95859.1"/>
    </source>
</evidence>
<protein>
    <submittedName>
        <fullName evidence="1">Uncharacterized protein</fullName>
    </submittedName>
</protein>
<accession>A0A6M3LNH3</accession>
<dbReference type="AlphaFoldDB" id="A0A6M3LNH3"/>
<proteinExistence type="predicted"/>